<comment type="caution">
    <text evidence="2">The sequence shown here is derived from an EMBL/GenBank/DDBJ whole genome shotgun (WGS) entry which is preliminary data.</text>
</comment>
<name>A0ABW8AH95_9ACTN</name>
<keyword evidence="3" id="KW-1185">Reference proteome</keyword>
<evidence type="ECO:0000256" key="1">
    <source>
        <dbReference type="SAM" id="MobiDB-lite"/>
    </source>
</evidence>
<organism evidence="2 3">
    <name type="scientific">Spongisporangium articulatum</name>
    <dbReference type="NCBI Taxonomy" id="3362603"/>
    <lineage>
        <taxon>Bacteria</taxon>
        <taxon>Bacillati</taxon>
        <taxon>Actinomycetota</taxon>
        <taxon>Actinomycetes</taxon>
        <taxon>Kineosporiales</taxon>
        <taxon>Kineosporiaceae</taxon>
        <taxon>Spongisporangium</taxon>
    </lineage>
</organism>
<dbReference type="SUPFAM" id="SSF117396">
    <property type="entry name" value="TM1631-like"/>
    <property type="match status" value="1"/>
</dbReference>
<accession>A0ABW8AH95</accession>
<dbReference type="PANTHER" id="PTHR30348:SF4">
    <property type="entry name" value="DUF72 DOMAIN-CONTAINING PROTEIN"/>
    <property type="match status" value="1"/>
</dbReference>
<evidence type="ECO:0000313" key="3">
    <source>
        <dbReference type="Proteomes" id="UP001612915"/>
    </source>
</evidence>
<feature type="region of interest" description="Disordered" evidence="1">
    <location>
        <begin position="1"/>
        <end position="35"/>
    </location>
</feature>
<proteinExistence type="predicted"/>
<dbReference type="EMBL" id="JBITLV010000001">
    <property type="protein sequence ID" value="MFI7585725.1"/>
    <property type="molecule type" value="Genomic_DNA"/>
</dbReference>
<dbReference type="InterPro" id="IPR002763">
    <property type="entry name" value="DUF72"/>
</dbReference>
<dbReference type="Gene3D" id="3.20.20.410">
    <property type="entry name" value="Protein of unknown function UPF0759"/>
    <property type="match status" value="1"/>
</dbReference>
<dbReference type="RefSeq" id="WP_398276688.1">
    <property type="nucleotide sequence ID" value="NZ_JBITLV010000001.1"/>
</dbReference>
<dbReference type="Proteomes" id="UP001612915">
    <property type="component" value="Unassembled WGS sequence"/>
</dbReference>
<reference evidence="2 3" key="1">
    <citation type="submission" date="2024-10" db="EMBL/GenBank/DDBJ databases">
        <title>The Natural Products Discovery Center: Release of the First 8490 Sequenced Strains for Exploring Actinobacteria Biosynthetic Diversity.</title>
        <authorList>
            <person name="Kalkreuter E."/>
            <person name="Kautsar S.A."/>
            <person name="Yang D."/>
            <person name="Bader C.D."/>
            <person name="Teijaro C.N."/>
            <person name="Fluegel L."/>
            <person name="Davis C.M."/>
            <person name="Simpson J.R."/>
            <person name="Lauterbach L."/>
            <person name="Steele A.D."/>
            <person name="Gui C."/>
            <person name="Meng S."/>
            <person name="Li G."/>
            <person name="Viehrig K."/>
            <person name="Ye F."/>
            <person name="Su P."/>
            <person name="Kiefer A.F."/>
            <person name="Nichols A."/>
            <person name="Cepeda A.J."/>
            <person name="Yan W."/>
            <person name="Fan B."/>
            <person name="Jiang Y."/>
            <person name="Adhikari A."/>
            <person name="Zheng C.-J."/>
            <person name="Schuster L."/>
            <person name="Cowan T.M."/>
            <person name="Smanski M.J."/>
            <person name="Chevrette M.G."/>
            <person name="De Carvalho L.P.S."/>
            <person name="Shen B."/>
        </authorList>
    </citation>
    <scope>NUCLEOTIDE SEQUENCE [LARGE SCALE GENOMIC DNA]</scope>
    <source>
        <strain evidence="2 3">NPDC049639</strain>
    </source>
</reference>
<dbReference type="Pfam" id="PF01904">
    <property type="entry name" value="DUF72"/>
    <property type="match status" value="1"/>
</dbReference>
<dbReference type="InterPro" id="IPR036520">
    <property type="entry name" value="UPF0759_sf"/>
</dbReference>
<feature type="compositionally biased region" description="Basic residues" evidence="1">
    <location>
        <begin position="1"/>
        <end position="16"/>
    </location>
</feature>
<protein>
    <submittedName>
        <fullName evidence="2">DUF72 domain-containing protein</fullName>
    </submittedName>
</protein>
<evidence type="ECO:0000313" key="2">
    <source>
        <dbReference type="EMBL" id="MFI7585725.1"/>
    </source>
</evidence>
<sequence length="276" mass="31370">MGRRGGRRRHPRRRAAGHQPQARRPPGVHEGDGGDVLNVRVGTSGFSYPHWKHVLYEGVPQRLWLERYAEEFDALELNGSFYHWPKDASFAAWKQRVPRGFRFAVKAPRGLTHARRLRSPEVWVERIVRSYDVLGAYAGPLLLQLPGTLPRDDAALDGVLRALPARVPAAVEFRHESWLHDDVFDLLTRRNAAYVVMSGAHLPCVLRRTSDLVYVRMHGPDPEHLYAGSYSDVDLGWWAERVREWTGAGAQVQVYFNNDGEGHAVRNAWTLKGFLA</sequence>
<gene>
    <name evidence="2" type="ORF">ACIB24_01470</name>
</gene>
<dbReference type="PANTHER" id="PTHR30348">
    <property type="entry name" value="UNCHARACTERIZED PROTEIN YECE"/>
    <property type="match status" value="1"/>
</dbReference>